<keyword evidence="3 5" id="KW-0479">Metal-binding</keyword>
<reference evidence="6 7" key="1">
    <citation type="submission" date="2018-04" db="EMBL/GenBank/DDBJ databases">
        <title>Novel Campyloabacter and Helicobacter Species and Strains.</title>
        <authorList>
            <person name="Mannion A.J."/>
            <person name="Shen Z."/>
            <person name="Fox J.G."/>
        </authorList>
    </citation>
    <scope>NUCLEOTIDE SEQUENCE [LARGE SCALE GENOMIC DNA]</scope>
    <source>
        <strain evidence="6 7">MIT 99-5101</strain>
    </source>
</reference>
<feature type="binding site" evidence="5">
    <location>
        <position position="2"/>
    </location>
    <ligand>
        <name>Ni(2+)</name>
        <dbReference type="ChEBI" id="CHEBI:49786"/>
    </ligand>
</feature>
<keyword evidence="2 5" id="KW-0533">Nickel</keyword>
<proteinExistence type="inferred from homology"/>
<dbReference type="GO" id="GO:0008270">
    <property type="term" value="F:zinc ion binding"/>
    <property type="evidence" value="ECO:0007669"/>
    <property type="project" value="UniProtKB-UniRule"/>
</dbReference>
<dbReference type="NCBIfam" id="TIGR00100">
    <property type="entry name" value="hypA"/>
    <property type="match status" value="1"/>
</dbReference>
<feature type="binding site" evidence="5">
    <location>
        <position position="76"/>
    </location>
    <ligand>
        <name>Zn(2+)</name>
        <dbReference type="ChEBI" id="CHEBI:29105"/>
    </ligand>
</feature>
<dbReference type="InterPro" id="IPR000688">
    <property type="entry name" value="HypA/HybF"/>
</dbReference>
<dbReference type="NCBIfam" id="NF001839">
    <property type="entry name" value="PRK00564.1"/>
    <property type="match status" value="1"/>
</dbReference>
<feature type="binding site" evidence="5">
    <location>
        <position position="93"/>
    </location>
    <ligand>
        <name>Zn(2+)</name>
        <dbReference type="ChEBI" id="CHEBI:29105"/>
    </ligand>
</feature>
<evidence type="ECO:0000313" key="6">
    <source>
        <dbReference type="EMBL" id="RDU61791.1"/>
    </source>
</evidence>
<name>A0A3D8IB49_9HELI</name>
<dbReference type="PANTHER" id="PTHR34535:SF3">
    <property type="entry name" value="HYDROGENASE MATURATION FACTOR HYPA"/>
    <property type="match status" value="1"/>
</dbReference>
<dbReference type="OrthoDB" id="9800361at2"/>
<dbReference type="Gene3D" id="3.30.2320.80">
    <property type="match status" value="1"/>
</dbReference>
<keyword evidence="4 5" id="KW-0862">Zinc</keyword>
<dbReference type="Pfam" id="PF01155">
    <property type="entry name" value="HypA"/>
    <property type="match status" value="1"/>
</dbReference>
<sequence length="114" mass="12721">MHEFSVVSSLIESCEEIAQHNQAEKILAIHLDIGERSGVNVALLKSAFEEFKLGSLCEQAKLLIQESKVELTCDSCHQSNLANKLDYTHCPCCGSEQVKITKGNEMLLLRLEMK</sequence>
<comment type="function">
    <text evidence="5">Involved in the maturation of [NiFe] hydrogenases. Required for nickel insertion into the metal center of the hydrogenase.</text>
</comment>
<gene>
    <name evidence="5" type="primary">hypA</name>
    <name evidence="6" type="ORF">CQA43_08685</name>
</gene>
<organism evidence="6 7">
    <name type="scientific">Helicobacter ganmani</name>
    <dbReference type="NCBI Taxonomy" id="60246"/>
    <lineage>
        <taxon>Bacteria</taxon>
        <taxon>Pseudomonadati</taxon>
        <taxon>Campylobacterota</taxon>
        <taxon>Epsilonproteobacteria</taxon>
        <taxon>Campylobacterales</taxon>
        <taxon>Helicobacteraceae</taxon>
        <taxon>Helicobacter</taxon>
    </lineage>
</organism>
<dbReference type="InterPro" id="IPR020538">
    <property type="entry name" value="Hydgase_Ni_incorp_HypA/HybF_CS"/>
</dbReference>
<dbReference type="PROSITE" id="PS01249">
    <property type="entry name" value="HYPA"/>
    <property type="match status" value="1"/>
</dbReference>
<comment type="caution">
    <text evidence="6">The sequence shown here is derived from an EMBL/GenBank/DDBJ whole genome shotgun (WGS) entry which is preliminary data.</text>
</comment>
<dbReference type="GO" id="GO:0016151">
    <property type="term" value="F:nickel cation binding"/>
    <property type="evidence" value="ECO:0007669"/>
    <property type="project" value="UniProtKB-UniRule"/>
</dbReference>
<protein>
    <recommendedName>
        <fullName evidence="5">Hydrogenase maturation factor HypA</fullName>
    </recommendedName>
</protein>
<dbReference type="EMBL" id="NXLS01000011">
    <property type="protein sequence ID" value="RDU61791.1"/>
    <property type="molecule type" value="Genomic_DNA"/>
</dbReference>
<dbReference type="Proteomes" id="UP000256650">
    <property type="component" value="Unassembled WGS sequence"/>
</dbReference>
<feature type="binding site" evidence="5">
    <location>
        <position position="73"/>
    </location>
    <ligand>
        <name>Zn(2+)</name>
        <dbReference type="ChEBI" id="CHEBI:29105"/>
    </ligand>
</feature>
<evidence type="ECO:0000256" key="3">
    <source>
        <dbReference type="ARBA" id="ARBA00022723"/>
    </source>
</evidence>
<dbReference type="PANTHER" id="PTHR34535">
    <property type="entry name" value="HYDROGENASE MATURATION FACTOR HYPA"/>
    <property type="match status" value="1"/>
</dbReference>
<feature type="binding site" evidence="5">
    <location>
        <position position="90"/>
    </location>
    <ligand>
        <name>Zn(2+)</name>
        <dbReference type="ChEBI" id="CHEBI:29105"/>
    </ligand>
</feature>
<evidence type="ECO:0000256" key="4">
    <source>
        <dbReference type="ARBA" id="ARBA00022833"/>
    </source>
</evidence>
<dbReference type="GeneID" id="82536355"/>
<comment type="similarity">
    <text evidence="1 5">Belongs to the HypA/HybF family.</text>
</comment>
<evidence type="ECO:0000313" key="7">
    <source>
        <dbReference type="Proteomes" id="UP000256650"/>
    </source>
</evidence>
<dbReference type="PIRSF" id="PIRSF004761">
    <property type="entry name" value="Hydrgn_mat_HypA"/>
    <property type="match status" value="1"/>
</dbReference>
<evidence type="ECO:0000256" key="2">
    <source>
        <dbReference type="ARBA" id="ARBA00022596"/>
    </source>
</evidence>
<keyword evidence="7" id="KW-1185">Reference proteome</keyword>
<evidence type="ECO:0000256" key="5">
    <source>
        <dbReference type="HAMAP-Rule" id="MF_00213"/>
    </source>
</evidence>
<dbReference type="RefSeq" id="WP_115552205.1">
    <property type="nucleotide sequence ID" value="NZ_CAOOIB010000003.1"/>
</dbReference>
<dbReference type="AlphaFoldDB" id="A0A3D8IB49"/>
<accession>A0A3D8IB49</accession>
<dbReference type="HAMAP" id="MF_00213">
    <property type="entry name" value="HypA_HybF"/>
    <property type="match status" value="1"/>
</dbReference>
<dbReference type="GO" id="GO:0051604">
    <property type="term" value="P:protein maturation"/>
    <property type="evidence" value="ECO:0007669"/>
    <property type="project" value="InterPro"/>
</dbReference>
<evidence type="ECO:0000256" key="1">
    <source>
        <dbReference type="ARBA" id="ARBA00010748"/>
    </source>
</evidence>